<dbReference type="RefSeq" id="WP_020583190.1">
    <property type="nucleotide sequence ID" value="NZ_JOJP01000001.1"/>
</dbReference>
<dbReference type="Proteomes" id="UP000027997">
    <property type="component" value="Unassembled WGS sequence"/>
</dbReference>
<dbReference type="NCBIfam" id="TIGR00367">
    <property type="entry name" value="calcium/sodium antiporter"/>
    <property type="match status" value="1"/>
</dbReference>
<comment type="subcellular location">
    <subcellularLocation>
        <location evidence="1">Membrane</location>
        <topology evidence="1">Multi-pass membrane protein</topology>
    </subcellularLocation>
</comment>
<dbReference type="STRING" id="305900.GV64_22060"/>
<evidence type="ECO:0000256" key="1">
    <source>
        <dbReference type="ARBA" id="ARBA00004141"/>
    </source>
</evidence>
<evidence type="ECO:0000259" key="6">
    <source>
        <dbReference type="Pfam" id="PF01699"/>
    </source>
</evidence>
<feature type="transmembrane region" description="Helical" evidence="5">
    <location>
        <begin position="108"/>
        <end position="127"/>
    </location>
</feature>
<organism evidence="7 8">
    <name type="scientific">Endozoicomonas elysicola</name>
    <dbReference type="NCBI Taxonomy" id="305900"/>
    <lineage>
        <taxon>Bacteria</taxon>
        <taxon>Pseudomonadati</taxon>
        <taxon>Pseudomonadota</taxon>
        <taxon>Gammaproteobacteria</taxon>
        <taxon>Oceanospirillales</taxon>
        <taxon>Endozoicomonadaceae</taxon>
        <taxon>Endozoicomonas</taxon>
    </lineage>
</organism>
<dbReference type="GO" id="GO:0006874">
    <property type="term" value="P:intracellular calcium ion homeostasis"/>
    <property type="evidence" value="ECO:0007669"/>
    <property type="project" value="TreeGrafter"/>
</dbReference>
<dbReference type="InterPro" id="IPR004481">
    <property type="entry name" value="K/Na/Ca-exchanger"/>
</dbReference>
<dbReference type="GO" id="GO:0008273">
    <property type="term" value="F:calcium, potassium:sodium antiporter activity"/>
    <property type="evidence" value="ECO:0007669"/>
    <property type="project" value="TreeGrafter"/>
</dbReference>
<feature type="transmembrane region" description="Helical" evidence="5">
    <location>
        <begin position="6"/>
        <end position="22"/>
    </location>
</feature>
<protein>
    <submittedName>
        <fullName evidence="7">Calcium/sodium:proton antiporter</fullName>
    </submittedName>
</protein>
<feature type="domain" description="Sodium/calcium exchanger membrane region" evidence="6">
    <location>
        <begin position="176"/>
        <end position="315"/>
    </location>
</feature>
<evidence type="ECO:0000313" key="8">
    <source>
        <dbReference type="Proteomes" id="UP000027997"/>
    </source>
</evidence>
<dbReference type="AlphaFoldDB" id="A0A081KFW6"/>
<evidence type="ECO:0000256" key="4">
    <source>
        <dbReference type="ARBA" id="ARBA00023136"/>
    </source>
</evidence>
<keyword evidence="4 5" id="KW-0472">Membrane</keyword>
<dbReference type="Gene3D" id="1.20.1420.30">
    <property type="entry name" value="NCX, central ion-binding region"/>
    <property type="match status" value="2"/>
</dbReference>
<evidence type="ECO:0000256" key="2">
    <source>
        <dbReference type="ARBA" id="ARBA00022692"/>
    </source>
</evidence>
<dbReference type="PANTHER" id="PTHR10846:SF8">
    <property type="entry name" value="INNER MEMBRANE PROTEIN YRBG"/>
    <property type="match status" value="1"/>
</dbReference>
<feature type="transmembrane region" description="Helical" evidence="5">
    <location>
        <begin position="42"/>
        <end position="65"/>
    </location>
</feature>
<gene>
    <name evidence="7" type="ORF">GV64_22060</name>
</gene>
<feature type="transmembrane region" description="Helical" evidence="5">
    <location>
        <begin position="236"/>
        <end position="253"/>
    </location>
</feature>
<sequence>MSPAIYAIAAIIIGFILLTWSADRFVGGAAATARNWGISPMLIGLTVVSIGTSAPEILVSLMSAIQGHTDIAVGNAIGSNIANMGLVLGLTALIAPLPVKSALAKREIPWLLFVTVIAGACLANNYLGLTESLVLLAGLFVTLYLMVIWQKAHPEEPLAEVEEIEELPSSRAYLELIGGLLLLLISAQILVWGAKEIATLMGISELVVGLTVVAIGTSLPELAASVASAIRGHHDIALGNVVGSNIFNLLAVLSMPGLVAPGSLNESVFSRDYTVMLAFTVLVAAMAMLGKKPKTLGRFTGIILLTGYVCYGAWLYTQVV</sequence>
<dbReference type="PANTHER" id="PTHR10846">
    <property type="entry name" value="SODIUM/POTASSIUM/CALCIUM EXCHANGER"/>
    <property type="match status" value="1"/>
</dbReference>
<evidence type="ECO:0000256" key="5">
    <source>
        <dbReference type="SAM" id="Phobius"/>
    </source>
</evidence>
<feature type="transmembrane region" description="Helical" evidence="5">
    <location>
        <begin position="133"/>
        <end position="152"/>
    </location>
</feature>
<feature type="transmembrane region" description="Helical" evidence="5">
    <location>
        <begin position="296"/>
        <end position="316"/>
    </location>
</feature>
<proteinExistence type="predicted"/>
<evidence type="ECO:0000256" key="3">
    <source>
        <dbReference type="ARBA" id="ARBA00022989"/>
    </source>
</evidence>
<dbReference type="InterPro" id="IPR044880">
    <property type="entry name" value="NCX_ion-bd_dom_sf"/>
</dbReference>
<keyword evidence="3 5" id="KW-1133">Transmembrane helix</keyword>
<keyword evidence="2 5" id="KW-0812">Transmembrane</keyword>
<feature type="transmembrane region" description="Helical" evidence="5">
    <location>
        <begin position="173"/>
        <end position="194"/>
    </location>
</feature>
<comment type="caution">
    <text evidence="7">The sequence shown here is derived from an EMBL/GenBank/DDBJ whole genome shotgun (WGS) entry which is preliminary data.</text>
</comment>
<dbReference type="GO" id="GO:0005886">
    <property type="term" value="C:plasma membrane"/>
    <property type="evidence" value="ECO:0007669"/>
    <property type="project" value="TreeGrafter"/>
</dbReference>
<feature type="domain" description="Sodium/calcium exchanger membrane region" evidence="6">
    <location>
        <begin position="7"/>
        <end position="147"/>
    </location>
</feature>
<keyword evidence="8" id="KW-1185">Reference proteome</keyword>
<dbReference type="Pfam" id="PF01699">
    <property type="entry name" value="Na_Ca_ex"/>
    <property type="match status" value="2"/>
</dbReference>
<feature type="transmembrane region" description="Helical" evidence="5">
    <location>
        <begin position="273"/>
        <end position="289"/>
    </location>
</feature>
<feature type="transmembrane region" description="Helical" evidence="5">
    <location>
        <begin position="77"/>
        <end position="96"/>
    </location>
</feature>
<dbReference type="EMBL" id="JOJP01000001">
    <property type="protein sequence ID" value="KEI73042.1"/>
    <property type="molecule type" value="Genomic_DNA"/>
</dbReference>
<evidence type="ECO:0000313" key="7">
    <source>
        <dbReference type="EMBL" id="KEI73042.1"/>
    </source>
</evidence>
<reference evidence="7 8" key="1">
    <citation type="submission" date="2014-06" db="EMBL/GenBank/DDBJ databases">
        <title>Whole Genome Sequences of Three Symbiotic Endozoicomonas Bacteria.</title>
        <authorList>
            <person name="Neave M.J."/>
            <person name="Apprill A."/>
            <person name="Voolstra C.R."/>
        </authorList>
    </citation>
    <scope>NUCLEOTIDE SEQUENCE [LARGE SCALE GENOMIC DNA]</scope>
    <source>
        <strain evidence="7 8">DSM 22380</strain>
    </source>
</reference>
<name>A0A081KFW6_9GAMM</name>
<accession>A0A081KFW6</accession>
<dbReference type="InterPro" id="IPR004837">
    <property type="entry name" value="NaCa_Exmemb"/>
</dbReference>
<dbReference type="eggNOG" id="COG0530">
    <property type="taxonomic scope" value="Bacteria"/>
</dbReference>
<dbReference type="GO" id="GO:0005262">
    <property type="term" value="F:calcium channel activity"/>
    <property type="evidence" value="ECO:0007669"/>
    <property type="project" value="TreeGrafter"/>
</dbReference>